<name>A0AAE1B9Z0_9GAST</name>
<comment type="caution">
    <text evidence="1">The sequence shown here is derived from an EMBL/GenBank/DDBJ whole genome shotgun (WGS) entry which is preliminary data.</text>
</comment>
<dbReference type="Proteomes" id="UP001283361">
    <property type="component" value="Unassembled WGS sequence"/>
</dbReference>
<accession>A0AAE1B9Z0</accession>
<gene>
    <name evidence="1" type="ORF">RRG08_004550</name>
</gene>
<evidence type="ECO:0000313" key="1">
    <source>
        <dbReference type="EMBL" id="KAK3802265.1"/>
    </source>
</evidence>
<dbReference type="AlphaFoldDB" id="A0AAE1B9Z0"/>
<evidence type="ECO:0000313" key="2">
    <source>
        <dbReference type="Proteomes" id="UP001283361"/>
    </source>
</evidence>
<reference evidence="1" key="1">
    <citation type="journal article" date="2023" name="G3 (Bethesda)">
        <title>A reference genome for the long-term kleptoplast-retaining sea slug Elysia crispata morphotype clarki.</title>
        <authorList>
            <person name="Eastman K.E."/>
            <person name="Pendleton A.L."/>
            <person name="Shaikh M.A."/>
            <person name="Suttiyut T."/>
            <person name="Ogas R."/>
            <person name="Tomko P."/>
            <person name="Gavelis G."/>
            <person name="Widhalm J.R."/>
            <person name="Wisecaver J.H."/>
        </authorList>
    </citation>
    <scope>NUCLEOTIDE SEQUENCE</scope>
    <source>
        <strain evidence="1">ECLA1</strain>
    </source>
</reference>
<protein>
    <submittedName>
        <fullName evidence="1">Uncharacterized protein</fullName>
    </submittedName>
</protein>
<keyword evidence="2" id="KW-1185">Reference proteome</keyword>
<proteinExistence type="predicted"/>
<sequence length="180" mass="20757">MRSKSRFASAHDHTEDATSNCTVFLNSQDFASDNSTDVNKHCRREIACSVNVNLRNSSLKNAQDCTDLGYTCRLLIVPSIRRRRDRPICLFNREYRLEVMLLKEKKFNSIYIIIALEVFIKPESWQHYLCRCLETIMFSGMQQYSFLTNHGASSFSTHDPIGNPILQWGAAASPELWTLR</sequence>
<dbReference type="EMBL" id="JAWDGP010000260">
    <property type="protein sequence ID" value="KAK3802265.1"/>
    <property type="molecule type" value="Genomic_DNA"/>
</dbReference>
<organism evidence="1 2">
    <name type="scientific">Elysia crispata</name>
    <name type="common">lettuce slug</name>
    <dbReference type="NCBI Taxonomy" id="231223"/>
    <lineage>
        <taxon>Eukaryota</taxon>
        <taxon>Metazoa</taxon>
        <taxon>Spiralia</taxon>
        <taxon>Lophotrochozoa</taxon>
        <taxon>Mollusca</taxon>
        <taxon>Gastropoda</taxon>
        <taxon>Heterobranchia</taxon>
        <taxon>Euthyneura</taxon>
        <taxon>Panpulmonata</taxon>
        <taxon>Sacoglossa</taxon>
        <taxon>Placobranchoidea</taxon>
        <taxon>Plakobranchidae</taxon>
        <taxon>Elysia</taxon>
    </lineage>
</organism>